<keyword evidence="1" id="KW-0677">Repeat</keyword>
<evidence type="ECO:0000313" key="4">
    <source>
        <dbReference type="EMBL" id="ESN96063.1"/>
    </source>
</evidence>
<keyword evidence="6" id="KW-1185">Reference proteome</keyword>
<feature type="domain" description="Fibronectin type-III" evidence="3">
    <location>
        <begin position="23"/>
        <end position="118"/>
    </location>
</feature>
<proteinExistence type="predicted"/>
<dbReference type="STRING" id="6412.T1FZ32"/>
<name>T1FZ32_HELRO</name>
<evidence type="ECO:0000259" key="3">
    <source>
        <dbReference type="PROSITE" id="PS50853"/>
    </source>
</evidence>
<organism evidence="5 6">
    <name type="scientific">Helobdella robusta</name>
    <name type="common">Californian leech</name>
    <dbReference type="NCBI Taxonomy" id="6412"/>
    <lineage>
        <taxon>Eukaryota</taxon>
        <taxon>Metazoa</taxon>
        <taxon>Spiralia</taxon>
        <taxon>Lophotrochozoa</taxon>
        <taxon>Annelida</taxon>
        <taxon>Clitellata</taxon>
        <taxon>Hirudinea</taxon>
        <taxon>Rhynchobdellida</taxon>
        <taxon>Glossiphoniidae</taxon>
        <taxon>Helobdella</taxon>
    </lineage>
</organism>
<dbReference type="Pfam" id="PF00041">
    <property type="entry name" value="fn3"/>
    <property type="match status" value="3"/>
</dbReference>
<dbReference type="InterPro" id="IPR036116">
    <property type="entry name" value="FN3_sf"/>
</dbReference>
<dbReference type="EMBL" id="AMQM01001289">
    <property type="status" value="NOT_ANNOTATED_CDS"/>
    <property type="molecule type" value="Genomic_DNA"/>
</dbReference>
<dbReference type="InterPro" id="IPR013783">
    <property type="entry name" value="Ig-like_fold"/>
</dbReference>
<reference evidence="6" key="1">
    <citation type="submission" date="2012-12" db="EMBL/GenBank/DDBJ databases">
        <authorList>
            <person name="Hellsten U."/>
            <person name="Grimwood J."/>
            <person name="Chapman J.A."/>
            <person name="Shapiro H."/>
            <person name="Aerts A."/>
            <person name="Otillar R.P."/>
            <person name="Terry A.Y."/>
            <person name="Boore J.L."/>
            <person name="Simakov O."/>
            <person name="Marletaz F."/>
            <person name="Cho S.-J."/>
            <person name="Edsinger-Gonzales E."/>
            <person name="Havlak P."/>
            <person name="Kuo D.-H."/>
            <person name="Larsson T."/>
            <person name="Lv J."/>
            <person name="Arendt D."/>
            <person name="Savage R."/>
            <person name="Osoegawa K."/>
            <person name="de Jong P."/>
            <person name="Lindberg D.R."/>
            <person name="Seaver E.C."/>
            <person name="Weisblat D.A."/>
            <person name="Putnam N.H."/>
            <person name="Grigoriev I.V."/>
            <person name="Rokhsar D.S."/>
        </authorList>
    </citation>
    <scope>NUCLEOTIDE SEQUENCE</scope>
</reference>
<dbReference type="FunFam" id="2.60.40.10:FF:000003">
    <property type="entry name" value="Titin isoform E"/>
    <property type="match status" value="1"/>
</dbReference>
<dbReference type="InterPro" id="IPR036179">
    <property type="entry name" value="Ig-like_dom_sf"/>
</dbReference>
<evidence type="ECO:0000313" key="6">
    <source>
        <dbReference type="Proteomes" id="UP000015101"/>
    </source>
</evidence>
<dbReference type="SUPFAM" id="SSF49265">
    <property type="entry name" value="Fibronectin type III"/>
    <property type="match status" value="2"/>
</dbReference>
<evidence type="ECO:0000313" key="5">
    <source>
        <dbReference type="EnsemblMetazoa" id="HelroP67647"/>
    </source>
</evidence>
<reference evidence="5" key="3">
    <citation type="submission" date="2015-06" db="UniProtKB">
        <authorList>
            <consortium name="EnsemblMetazoa"/>
        </authorList>
    </citation>
    <scope>IDENTIFICATION</scope>
</reference>
<feature type="domain" description="Fibronectin type-III" evidence="3">
    <location>
        <begin position="321"/>
        <end position="417"/>
    </location>
</feature>
<dbReference type="OMA" id="QEQRGNK"/>
<protein>
    <recommendedName>
        <fullName evidence="3">Fibronectin type-III domain-containing protein</fullName>
    </recommendedName>
</protein>
<dbReference type="PANTHER" id="PTHR14340:SF9">
    <property type="entry name" value="FIBRONECTIN TYPE-III DOMAIN-CONTAINING PROTEIN"/>
    <property type="match status" value="1"/>
</dbReference>
<dbReference type="PROSITE" id="PS50853">
    <property type="entry name" value="FN3"/>
    <property type="match status" value="3"/>
</dbReference>
<dbReference type="GeneID" id="20214080"/>
<dbReference type="FunFam" id="2.60.40.10:FF:000031">
    <property type="entry name" value="Myosin-binding protein C, slow type"/>
    <property type="match status" value="1"/>
</dbReference>
<dbReference type="eggNOG" id="KOG0613">
    <property type="taxonomic scope" value="Eukaryota"/>
</dbReference>
<reference evidence="4 6" key="2">
    <citation type="journal article" date="2013" name="Nature">
        <title>Insights into bilaterian evolution from three spiralian genomes.</title>
        <authorList>
            <person name="Simakov O."/>
            <person name="Marletaz F."/>
            <person name="Cho S.J."/>
            <person name="Edsinger-Gonzales E."/>
            <person name="Havlak P."/>
            <person name="Hellsten U."/>
            <person name="Kuo D.H."/>
            <person name="Larsson T."/>
            <person name="Lv J."/>
            <person name="Arendt D."/>
            <person name="Savage R."/>
            <person name="Osoegawa K."/>
            <person name="de Jong P."/>
            <person name="Grimwood J."/>
            <person name="Chapman J.A."/>
            <person name="Shapiro H."/>
            <person name="Aerts A."/>
            <person name="Otillar R.P."/>
            <person name="Terry A.Y."/>
            <person name="Boore J.L."/>
            <person name="Grigoriev I.V."/>
            <person name="Lindberg D.R."/>
            <person name="Seaver E.C."/>
            <person name="Weisblat D.A."/>
            <person name="Putnam N.H."/>
            <person name="Rokhsar D.S."/>
        </authorList>
    </citation>
    <scope>NUCLEOTIDE SEQUENCE</scope>
</reference>
<dbReference type="RefSeq" id="XP_009025115.1">
    <property type="nucleotide sequence ID" value="XM_009026867.1"/>
</dbReference>
<dbReference type="EnsemblMetazoa" id="HelroT67647">
    <property type="protein sequence ID" value="HelroP67647"/>
    <property type="gene ID" value="HelroG67647"/>
</dbReference>
<dbReference type="InParanoid" id="T1FZ32"/>
<dbReference type="Gene3D" id="2.60.40.10">
    <property type="entry name" value="Immunoglobulins"/>
    <property type="match status" value="4"/>
</dbReference>
<dbReference type="FunFam" id="2.60.40.10:FF:000056">
    <property type="entry name" value="twitchin isoform X4"/>
    <property type="match status" value="1"/>
</dbReference>
<dbReference type="OrthoDB" id="6136057at2759"/>
<dbReference type="GO" id="GO:0031672">
    <property type="term" value="C:A band"/>
    <property type="evidence" value="ECO:0007669"/>
    <property type="project" value="UniProtKB-ARBA"/>
</dbReference>
<dbReference type="InterPro" id="IPR013098">
    <property type="entry name" value="Ig_I-set"/>
</dbReference>
<dbReference type="Pfam" id="PF07679">
    <property type="entry name" value="I-set"/>
    <property type="match status" value="1"/>
</dbReference>
<dbReference type="PANTHER" id="PTHR14340">
    <property type="entry name" value="MICROFIBRIL-ASSOCIATED GLYCOPROTEIN 3"/>
    <property type="match status" value="1"/>
</dbReference>
<dbReference type="HOGENOM" id="CLU_023903_0_0_1"/>
<dbReference type="CTD" id="20214080"/>
<accession>T1FZ32</accession>
<evidence type="ECO:0000256" key="2">
    <source>
        <dbReference type="ARBA" id="ARBA00023319"/>
    </source>
</evidence>
<dbReference type="AlphaFoldDB" id="T1FZ32"/>
<dbReference type="SUPFAM" id="SSF48726">
    <property type="entry name" value="Immunoglobulin"/>
    <property type="match status" value="1"/>
</dbReference>
<dbReference type="CDD" id="cd00063">
    <property type="entry name" value="FN3"/>
    <property type="match status" value="3"/>
</dbReference>
<dbReference type="Proteomes" id="UP000015101">
    <property type="component" value="Unassembled WGS sequence"/>
</dbReference>
<dbReference type="SMART" id="SM00060">
    <property type="entry name" value="FN3"/>
    <property type="match status" value="3"/>
</dbReference>
<feature type="domain" description="Fibronectin type-III" evidence="3">
    <location>
        <begin position="122"/>
        <end position="217"/>
    </location>
</feature>
<dbReference type="PRINTS" id="PR00014">
    <property type="entry name" value="FNTYPEIII"/>
</dbReference>
<dbReference type="EMBL" id="KB097495">
    <property type="protein sequence ID" value="ESN96063.1"/>
    <property type="molecule type" value="Genomic_DNA"/>
</dbReference>
<dbReference type="InterPro" id="IPR003961">
    <property type="entry name" value="FN3_dom"/>
</dbReference>
<keyword evidence="2" id="KW-0393">Immunoglobulin domain</keyword>
<sequence>YELRLTNNSGEVSAEVSIKVISAPSSPRQLAVRDIFKEKCRLRWEEPDDDGGVGIEKYIIEVHDVTDNKKRTITESSKQCIVNNLAPGHLYKFKVKAVNAEGESDWLLGEDETLAKDPWGVQPGTPVVIDFDKDRAEIQWTASKKDGGSPILKYVIEKRQIGSTEWQTVGMVPPEELCAIVPDLLEGERYEFRVVSVNKAGRGEYSDPSEPVTIKATKIAAKIDHTSYESSLKVKAGHDFHLEILYYGQPVPIVEWTSSQGDPLIDDPDHFTVRTSQNCSMLSCKECKRNHSLKYVATVRNMHGSDSATIDVHVVDTPGKPTGSLQLSNIRKSSVVLKWEHPVNTGGKPITNYVVEKRQMDLGVWDQVSHFVPATTCELKVDKLQSGEAYLFRIAAENEEGRSEYLVCDEPVVVENKFG</sequence>
<dbReference type="FunFam" id="2.60.40.10:FF:000127">
    <property type="entry name" value="titin isoform X1"/>
    <property type="match status" value="1"/>
</dbReference>
<dbReference type="KEGG" id="hro:HELRODRAFT_67647"/>
<evidence type="ECO:0000256" key="1">
    <source>
        <dbReference type="ARBA" id="ARBA00022737"/>
    </source>
</evidence>
<gene>
    <name evidence="5" type="primary">20214080</name>
    <name evidence="4" type="ORF">HELRODRAFT_67647</name>
</gene>